<evidence type="ECO:0000259" key="1">
    <source>
        <dbReference type="Pfam" id="PF00732"/>
    </source>
</evidence>
<name>A0A2G8RII1_9RHOB</name>
<evidence type="ECO:0000313" key="2">
    <source>
        <dbReference type="EMBL" id="PIL21377.1"/>
    </source>
</evidence>
<comment type="caution">
    <text evidence="2">The sequence shown here is derived from an EMBL/GenBank/DDBJ whole genome shotgun (WGS) entry which is preliminary data.</text>
</comment>
<protein>
    <recommendedName>
        <fullName evidence="1">Glucose-methanol-choline oxidoreductase N-terminal domain-containing protein</fullName>
    </recommendedName>
</protein>
<accession>A0A2G8RII1</accession>
<keyword evidence="3" id="KW-1185">Reference proteome</keyword>
<evidence type="ECO:0000313" key="3">
    <source>
        <dbReference type="Proteomes" id="UP000231259"/>
    </source>
</evidence>
<dbReference type="EMBL" id="AWWI01000042">
    <property type="protein sequence ID" value="PIL21377.1"/>
    <property type="molecule type" value="Genomic_DNA"/>
</dbReference>
<sequence>MATVNLTLRPFFEVRQVLYYNNRKRATGVEVVDAETNKTYQYTADVIFLNASTFNSTWLLMNSATDVWEGGLGSASEELGHNAMDHNFRVGAEGSVEGFDDKYYFDRCPAGFYIPRFRNVDGEERPYLRGFGYQGSASREGWNREIAELNIGKDLKNALSTPGSWRIGMTAFGEMLPDHANRIALATSLTDKWGLPVLSISVELSENEKKMRSAAPSRCCRRSAWSM</sequence>
<dbReference type="SUPFAM" id="SSF54373">
    <property type="entry name" value="FAD-linked reductases, C-terminal domain"/>
    <property type="match status" value="1"/>
</dbReference>
<dbReference type="Proteomes" id="UP000231259">
    <property type="component" value="Unassembled WGS sequence"/>
</dbReference>
<dbReference type="Gene3D" id="3.50.50.60">
    <property type="entry name" value="FAD/NAD(P)-binding domain"/>
    <property type="match status" value="1"/>
</dbReference>
<dbReference type="InterPro" id="IPR036188">
    <property type="entry name" value="FAD/NAD-bd_sf"/>
</dbReference>
<gene>
    <name evidence="2" type="ORF">P775_05140</name>
</gene>
<dbReference type="Pfam" id="PF00732">
    <property type="entry name" value="GMC_oxred_N"/>
    <property type="match status" value="1"/>
</dbReference>
<dbReference type="GO" id="GO:0016614">
    <property type="term" value="F:oxidoreductase activity, acting on CH-OH group of donors"/>
    <property type="evidence" value="ECO:0007669"/>
    <property type="project" value="InterPro"/>
</dbReference>
<organism evidence="2 3">
    <name type="scientific">Puniceibacterium antarcticum</name>
    <dbReference type="NCBI Taxonomy" id="1206336"/>
    <lineage>
        <taxon>Bacteria</taxon>
        <taxon>Pseudomonadati</taxon>
        <taxon>Pseudomonadota</taxon>
        <taxon>Alphaproteobacteria</taxon>
        <taxon>Rhodobacterales</taxon>
        <taxon>Paracoccaceae</taxon>
        <taxon>Puniceibacterium</taxon>
    </lineage>
</organism>
<dbReference type="GO" id="GO:0050660">
    <property type="term" value="F:flavin adenine dinucleotide binding"/>
    <property type="evidence" value="ECO:0007669"/>
    <property type="project" value="InterPro"/>
</dbReference>
<dbReference type="InterPro" id="IPR000172">
    <property type="entry name" value="GMC_OxRdtase_N"/>
</dbReference>
<feature type="domain" description="Glucose-methanol-choline oxidoreductase N-terminal" evidence="1">
    <location>
        <begin position="5"/>
        <end position="86"/>
    </location>
</feature>
<dbReference type="AlphaFoldDB" id="A0A2G8RII1"/>
<proteinExistence type="predicted"/>
<reference evidence="2 3" key="1">
    <citation type="submission" date="2013-09" db="EMBL/GenBank/DDBJ databases">
        <title>Genome sequencing of Phaeobacter antarcticus sp. nov. SM1211.</title>
        <authorList>
            <person name="Zhang X.-Y."/>
            <person name="Liu C."/>
            <person name="Chen X.-L."/>
            <person name="Xie B.-B."/>
            <person name="Qin Q.-L."/>
            <person name="Rong J.-C."/>
            <person name="Zhang Y.-Z."/>
        </authorList>
    </citation>
    <scope>NUCLEOTIDE SEQUENCE [LARGE SCALE GENOMIC DNA]</scope>
    <source>
        <strain evidence="2 3">SM1211</strain>
    </source>
</reference>
<dbReference type="SUPFAM" id="SSF51905">
    <property type="entry name" value="FAD/NAD(P)-binding domain"/>
    <property type="match status" value="1"/>
</dbReference>